<dbReference type="EMBL" id="VSSQ01024175">
    <property type="protein sequence ID" value="MPM71538.1"/>
    <property type="molecule type" value="Genomic_DNA"/>
</dbReference>
<dbReference type="Gene3D" id="2.30.110.10">
    <property type="entry name" value="Electron Transport, Fmn-binding Protein, Chain A"/>
    <property type="match status" value="1"/>
</dbReference>
<dbReference type="PIRSF" id="PIRSF010372">
    <property type="entry name" value="PaiB"/>
    <property type="match status" value="1"/>
</dbReference>
<evidence type="ECO:0000313" key="1">
    <source>
        <dbReference type="EMBL" id="MPM71538.1"/>
    </source>
</evidence>
<protein>
    <recommendedName>
        <fullName evidence="2">Protease synthase and sporulation protein PAI 2</fullName>
    </recommendedName>
</protein>
<reference evidence="1" key="1">
    <citation type="submission" date="2019-08" db="EMBL/GenBank/DDBJ databases">
        <authorList>
            <person name="Kucharzyk K."/>
            <person name="Murdoch R.W."/>
            <person name="Higgins S."/>
            <person name="Loffler F."/>
        </authorList>
    </citation>
    <scope>NUCLEOTIDE SEQUENCE</scope>
</reference>
<evidence type="ECO:0008006" key="2">
    <source>
        <dbReference type="Google" id="ProtNLM"/>
    </source>
</evidence>
<dbReference type="SUPFAM" id="SSF50475">
    <property type="entry name" value="FMN-binding split barrel"/>
    <property type="match status" value="1"/>
</dbReference>
<organism evidence="1">
    <name type="scientific">bioreactor metagenome</name>
    <dbReference type="NCBI Taxonomy" id="1076179"/>
    <lineage>
        <taxon>unclassified sequences</taxon>
        <taxon>metagenomes</taxon>
        <taxon>ecological metagenomes</taxon>
    </lineage>
</organism>
<comment type="caution">
    <text evidence="1">The sequence shown here is derived from an EMBL/GenBank/DDBJ whole genome shotgun (WGS) entry which is preliminary data.</text>
</comment>
<accession>A0A645C2F4</accession>
<dbReference type="PANTHER" id="PTHR35802:SF1">
    <property type="entry name" value="PROTEASE SYNTHASE AND SPORULATION PROTEIN PAI 2"/>
    <property type="match status" value="1"/>
</dbReference>
<dbReference type="AlphaFoldDB" id="A0A645C2F4"/>
<dbReference type="Pfam" id="PF04299">
    <property type="entry name" value="FMN_bind_2"/>
    <property type="match status" value="1"/>
</dbReference>
<dbReference type="InterPro" id="IPR007396">
    <property type="entry name" value="TR_PAI2-type"/>
</dbReference>
<proteinExistence type="predicted"/>
<dbReference type="PANTHER" id="PTHR35802">
    <property type="entry name" value="PROTEASE SYNTHASE AND SPORULATION PROTEIN PAI 2"/>
    <property type="match status" value="1"/>
</dbReference>
<gene>
    <name evidence="1" type="ORF">SDC9_118504</name>
</gene>
<dbReference type="InterPro" id="IPR012349">
    <property type="entry name" value="Split_barrel_FMN-bd"/>
</dbReference>
<sequence length="227" mass="24798">MIDGMYIPQHFAMGDDEIRTLLAGVGAADLVTRHGDDLEATYLPFVYDPSPGPYGRLIAHAQRNNPQVREPITGEGLVIAHGTEHYLSPAGLPSTAEHGRAVPTWDYVTVHVRGEVRLHDDPDWTRRAVTVLTERHEPAGEWTVQDPPGDFVDRMLRAVIGVELVITGWSGKAKMAQNKAPDDLVVLIDRLRTAGDTEGADYLARVSLPAATARAELVADVRTRGRG</sequence>
<name>A0A645C2F4_9ZZZZ</name>